<proteinExistence type="predicted"/>
<feature type="chain" id="PRO_5025564206" evidence="1">
    <location>
        <begin position="24"/>
        <end position="235"/>
    </location>
</feature>
<organism evidence="2 3">
    <name type="scientific">Aaosphaeria arxii CBS 175.79</name>
    <dbReference type="NCBI Taxonomy" id="1450172"/>
    <lineage>
        <taxon>Eukaryota</taxon>
        <taxon>Fungi</taxon>
        <taxon>Dikarya</taxon>
        <taxon>Ascomycota</taxon>
        <taxon>Pezizomycotina</taxon>
        <taxon>Dothideomycetes</taxon>
        <taxon>Pleosporomycetidae</taxon>
        <taxon>Pleosporales</taxon>
        <taxon>Pleosporales incertae sedis</taxon>
        <taxon>Aaosphaeria</taxon>
    </lineage>
</organism>
<keyword evidence="3" id="KW-1185">Reference proteome</keyword>
<protein>
    <submittedName>
        <fullName evidence="2">Uncharacterized protein</fullName>
    </submittedName>
</protein>
<dbReference type="Proteomes" id="UP000799778">
    <property type="component" value="Unassembled WGS sequence"/>
</dbReference>
<keyword evidence="1" id="KW-0732">Signal</keyword>
<reference evidence="2" key="1">
    <citation type="journal article" date="2020" name="Stud. Mycol.">
        <title>101 Dothideomycetes genomes: a test case for predicting lifestyles and emergence of pathogens.</title>
        <authorList>
            <person name="Haridas S."/>
            <person name="Albert R."/>
            <person name="Binder M."/>
            <person name="Bloem J."/>
            <person name="Labutti K."/>
            <person name="Salamov A."/>
            <person name="Andreopoulos B."/>
            <person name="Baker S."/>
            <person name="Barry K."/>
            <person name="Bills G."/>
            <person name="Bluhm B."/>
            <person name="Cannon C."/>
            <person name="Castanera R."/>
            <person name="Culley D."/>
            <person name="Daum C."/>
            <person name="Ezra D."/>
            <person name="Gonzalez J."/>
            <person name="Henrissat B."/>
            <person name="Kuo A."/>
            <person name="Liang C."/>
            <person name="Lipzen A."/>
            <person name="Lutzoni F."/>
            <person name="Magnuson J."/>
            <person name="Mondo S."/>
            <person name="Nolan M."/>
            <person name="Ohm R."/>
            <person name="Pangilinan J."/>
            <person name="Park H.-J."/>
            <person name="Ramirez L."/>
            <person name="Alfaro M."/>
            <person name="Sun H."/>
            <person name="Tritt A."/>
            <person name="Yoshinaga Y."/>
            <person name="Zwiers L.-H."/>
            <person name="Turgeon B."/>
            <person name="Goodwin S."/>
            <person name="Spatafora J."/>
            <person name="Crous P."/>
            <person name="Grigoriev I."/>
        </authorList>
    </citation>
    <scope>NUCLEOTIDE SEQUENCE</scope>
    <source>
        <strain evidence="2">CBS 175.79</strain>
    </source>
</reference>
<name>A0A6A5YCN2_9PLEO</name>
<sequence>MKFSLLQTIACLLAIEPLACVLAFPAEYNPTSANHNEVGSLATGENEKRAGSNAVPMKKVASNTWAGSKSAKGLFGQPASDAGVRGAAKDTADQFKKDHKKPGFKVILATISIPGVGFVSGTQWKANDEDFEERASTYAPNFWAAVPGGAQQRNYGTDGAKWHAEAVAAARAEELYGAIMDPETGRWPDGTKIYVYEYKEGSTPKPFKICEGESTAMIGCTTWLRNLNIDVVPMA</sequence>
<evidence type="ECO:0000256" key="1">
    <source>
        <dbReference type="SAM" id="SignalP"/>
    </source>
</evidence>
<gene>
    <name evidence="2" type="ORF">BU24DRAFT_405210</name>
</gene>
<dbReference type="EMBL" id="ML978066">
    <property type="protein sequence ID" value="KAF2022341.1"/>
    <property type="molecule type" value="Genomic_DNA"/>
</dbReference>
<evidence type="ECO:0000313" key="2">
    <source>
        <dbReference type="EMBL" id="KAF2022341.1"/>
    </source>
</evidence>
<accession>A0A6A5YCN2</accession>
<evidence type="ECO:0000313" key="3">
    <source>
        <dbReference type="Proteomes" id="UP000799778"/>
    </source>
</evidence>
<dbReference type="AlphaFoldDB" id="A0A6A5YCN2"/>
<dbReference type="GeneID" id="54283088"/>
<dbReference type="RefSeq" id="XP_033390680.1">
    <property type="nucleotide sequence ID" value="XM_033525691.1"/>
</dbReference>
<feature type="signal peptide" evidence="1">
    <location>
        <begin position="1"/>
        <end position="23"/>
    </location>
</feature>